<evidence type="ECO:0000313" key="3">
    <source>
        <dbReference type="WBParaSite" id="nRc.2.0.1.t08138-RA"/>
    </source>
</evidence>
<evidence type="ECO:0000256" key="1">
    <source>
        <dbReference type="SAM" id="MobiDB-lite"/>
    </source>
</evidence>
<dbReference type="Proteomes" id="UP000887565">
    <property type="component" value="Unplaced"/>
</dbReference>
<keyword evidence="2" id="KW-1185">Reference proteome</keyword>
<dbReference type="WBParaSite" id="nRc.2.0.1.t08138-RA">
    <property type="protein sequence ID" value="nRc.2.0.1.t08138-RA"/>
    <property type="gene ID" value="nRc.2.0.1.g08138"/>
</dbReference>
<organism evidence="2 3">
    <name type="scientific">Romanomermis culicivorax</name>
    <name type="common">Nematode worm</name>
    <dbReference type="NCBI Taxonomy" id="13658"/>
    <lineage>
        <taxon>Eukaryota</taxon>
        <taxon>Metazoa</taxon>
        <taxon>Ecdysozoa</taxon>
        <taxon>Nematoda</taxon>
        <taxon>Enoplea</taxon>
        <taxon>Dorylaimia</taxon>
        <taxon>Mermithida</taxon>
        <taxon>Mermithoidea</taxon>
        <taxon>Mermithidae</taxon>
        <taxon>Romanomermis</taxon>
    </lineage>
</organism>
<evidence type="ECO:0000313" key="2">
    <source>
        <dbReference type="Proteomes" id="UP000887565"/>
    </source>
</evidence>
<feature type="compositionally biased region" description="Basic and acidic residues" evidence="1">
    <location>
        <begin position="1"/>
        <end position="10"/>
    </location>
</feature>
<sequence>LKVSSNKERPPPVTYDTAEETTTPEFLTSQKLRTETAKSQTRMETAKSQTQTETSKGQTKSERTMASTALYE</sequence>
<name>A0A915I1X3_ROMCU</name>
<protein>
    <submittedName>
        <fullName evidence="3">Uncharacterized protein</fullName>
    </submittedName>
</protein>
<feature type="region of interest" description="Disordered" evidence="1">
    <location>
        <begin position="1"/>
        <end position="72"/>
    </location>
</feature>
<dbReference type="AlphaFoldDB" id="A0A915I1X3"/>
<proteinExistence type="predicted"/>
<feature type="compositionally biased region" description="Polar residues" evidence="1">
    <location>
        <begin position="20"/>
        <end position="58"/>
    </location>
</feature>
<accession>A0A915I1X3</accession>
<reference evidence="3" key="1">
    <citation type="submission" date="2022-11" db="UniProtKB">
        <authorList>
            <consortium name="WormBaseParasite"/>
        </authorList>
    </citation>
    <scope>IDENTIFICATION</scope>
</reference>